<comment type="caution">
    <text evidence="3">The sequence shown here is derived from an EMBL/GenBank/DDBJ whole genome shotgun (WGS) entry which is preliminary data.</text>
</comment>
<reference evidence="3 4" key="2">
    <citation type="submission" date="2016-08" db="EMBL/GenBank/DDBJ databases">
        <title>Pervasive Adenine N6-methylation of Active Genes in Fungi.</title>
        <authorList>
            <consortium name="DOE Joint Genome Institute"/>
            <person name="Mondo S.J."/>
            <person name="Dannebaum R.O."/>
            <person name="Kuo R.C."/>
            <person name="Labutti K."/>
            <person name="Haridas S."/>
            <person name="Kuo A."/>
            <person name="Salamov A."/>
            <person name="Ahrendt S.R."/>
            <person name="Lipzen A."/>
            <person name="Sullivan W."/>
            <person name="Andreopoulos W.B."/>
            <person name="Clum A."/>
            <person name="Lindquist E."/>
            <person name="Daum C."/>
            <person name="Ramamoorthy G.K."/>
            <person name="Gryganskyi A."/>
            <person name="Culley D."/>
            <person name="Magnuson J.K."/>
            <person name="James T.Y."/>
            <person name="O'Malley M.A."/>
            <person name="Stajich J.E."/>
            <person name="Spatafora J.W."/>
            <person name="Visel A."/>
            <person name="Grigoriev I.V."/>
        </authorList>
    </citation>
    <scope>NUCLEOTIDE SEQUENCE [LARGE SCALE GENOMIC DNA]</scope>
    <source>
        <strain evidence="4">finn</strain>
    </source>
</reference>
<feature type="chain" id="PRO_5013299399" evidence="2">
    <location>
        <begin position="20"/>
        <end position="292"/>
    </location>
</feature>
<evidence type="ECO:0000313" key="3">
    <source>
        <dbReference type="EMBL" id="ORX46853.1"/>
    </source>
</evidence>
<accession>A0A1Y1V623</accession>
<keyword evidence="4" id="KW-1185">Reference proteome</keyword>
<feature type="signal peptide" evidence="2">
    <location>
        <begin position="1"/>
        <end position="19"/>
    </location>
</feature>
<evidence type="ECO:0000256" key="2">
    <source>
        <dbReference type="SAM" id="SignalP"/>
    </source>
</evidence>
<keyword evidence="1" id="KW-0472">Membrane</keyword>
<reference evidence="3 4" key="1">
    <citation type="submission" date="2016-08" db="EMBL/GenBank/DDBJ databases">
        <title>Genomes of anaerobic fungi encode conserved fungal cellulosomes for biomass hydrolysis.</title>
        <authorList>
            <consortium name="DOE Joint Genome Institute"/>
            <person name="Haitjema C.H."/>
            <person name="Gilmore S.P."/>
            <person name="Henske J.K."/>
            <person name="Solomon K.V."/>
            <person name="De Groot R."/>
            <person name="Kuo A."/>
            <person name="Mondo S.J."/>
            <person name="Salamov A.A."/>
            <person name="Labutti K."/>
            <person name="Zhao Z."/>
            <person name="Chiniquy J."/>
            <person name="Barry K."/>
            <person name="Brewer H.M."/>
            <person name="Purvine S.O."/>
            <person name="Wright A.T."/>
            <person name="Boxma B."/>
            <person name="Van Alen T."/>
            <person name="Hackstein J.H."/>
            <person name="Baker S.E."/>
            <person name="Grigoriev I.V."/>
            <person name="O'Malley M.A."/>
        </authorList>
    </citation>
    <scope>NUCLEOTIDE SEQUENCE [LARGE SCALE GENOMIC DNA]</scope>
    <source>
        <strain evidence="4">finn</strain>
    </source>
</reference>
<sequence>MKIISQIIFISSIISAVLAAPFNSNNGSSGRFTEACKAEMIAIEGCISQKISKENLSSVCATSQSTQCQQFYFNPMSFLPSCQSVKSLITVSAEIFKNTLSIMCETSETGEICPFTDYEITTGLANTMNVYKNNPMAEMQMNEAALNSIKNSCSSPKCTEATKKYIQFLLDSNNSVTQAIAANYKFSALPNANKEVVDKLKSFLDILDGPNCLSNISSGVIPQSLPGNNVLPAETADNTIIQSNNTLLINNDLQAPQKLNNDEGSFALTRYTIMSFILYMVLYCGLFKYILL</sequence>
<proteinExistence type="predicted"/>
<dbReference type="Proteomes" id="UP000193719">
    <property type="component" value="Unassembled WGS sequence"/>
</dbReference>
<dbReference type="OrthoDB" id="2155315at2759"/>
<keyword evidence="1" id="KW-1133">Transmembrane helix</keyword>
<organism evidence="3 4">
    <name type="scientific">Piromyces finnis</name>
    <dbReference type="NCBI Taxonomy" id="1754191"/>
    <lineage>
        <taxon>Eukaryota</taxon>
        <taxon>Fungi</taxon>
        <taxon>Fungi incertae sedis</taxon>
        <taxon>Chytridiomycota</taxon>
        <taxon>Chytridiomycota incertae sedis</taxon>
        <taxon>Neocallimastigomycetes</taxon>
        <taxon>Neocallimastigales</taxon>
        <taxon>Neocallimastigaceae</taxon>
        <taxon>Piromyces</taxon>
    </lineage>
</organism>
<dbReference type="AlphaFoldDB" id="A0A1Y1V623"/>
<feature type="transmembrane region" description="Helical" evidence="1">
    <location>
        <begin position="271"/>
        <end position="291"/>
    </location>
</feature>
<dbReference type="EMBL" id="MCFH01000033">
    <property type="protein sequence ID" value="ORX46853.1"/>
    <property type="molecule type" value="Genomic_DNA"/>
</dbReference>
<keyword evidence="2" id="KW-0732">Signal</keyword>
<evidence type="ECO:0000256" key="1">
    <source>
        <dbReference type="SAM" id="Phobius"/>
    </source>
</evidence>
<evidence type="ECO:0000313" key="4">
    <source>
        <dbReference type="Proteomes" id="UP000193719"/>
    </source>
</evidence>
<name>A0A1Y1V623_9FUNG</name>
<keyword evidence="1" id="KW-0812">Transmembrane</keyword>
<protein>
    <submittedName>
        <fullName evidence="3">Uncharacterized protein</fullName>
    </submittedName>
</protein>
<gene>
    <name evidence="3" type="ORF">BCR36DRAFT_413804</name>
</gene>